<proteinExistence type="predicted"/>
<feature type="compositionally biased region" description="Low complexity" evidence="1">
    <location>
        <begin position="83"/>
        <end position="107"/>
    </location>
</feature>
<dbReference type="Proteomes" id="UP000822688">
    <property type="component" value="Chromosome 1"/>
</dbReference>
<reference evidence="2" key="1">
    <citation type="submission" date="2020-06" db="EMBL/GenBank/DDBJ databases">
        <title>WGS assembly of Ceratodon purpureus strain R40.</title>
        <authorList>
            <person name="Carey S.B."/>
            <person name="Jenkins J."/>
            <person name="Shu S."/>
            <person name="Lovell J.T."/>
            <person name="Sreedasyam A."/>
            <person name="Maumus F."/>
            <person name="Tiley G.P."/>
            <person name="Fernandez-Pozo N."/>
            <person name="Barry K."/>
            <person name="Chen C."/>
            <person name="Wang M."/>
            <person name="Lipzen A."/>
            <person name="Daum C."/>
            <person name="Saski C.A."/>
            <person name="Payton A.C."/>
            <person name="Mcbreen J.C."/>
            <person name="Conrad R.E."/>
            <person name="Kollar L.M."/>
            <person name="Olsson S."/>
            <person name="Huttunen S."/>
            <person name="Landis J.B."/>
            <person name="Wickett N.J."/>
            <person name="Johnson M.G."/>
            <person name="Rensing S.A."/>
            <person name="Grimwood J."/>
            <person name="Schmutz J."/>
            <person name="Mcdaniel S.F."/>
        </authorList>
    </citation>
    <scope>NUCLEOTIDE SEQUENCE</scope>
    <source>
        <strain evidence="2">R40</strain>
    </source>
</reference>
<dbReference type="EMBL" id="CM026421">
    <property type="protein sequence ID" value="KAG0589308.1"/>
    <property type="molecule type" value="Genomic_DNA"/>
</dbReference>
<sequence>MSGDRTAMGLTTAPIGRARRERGARQQWEGWGERKNRHVARKGEEGRGREGLGGAGSGAGGSRARDGCEVERAGPRRHQGRDLNSALSSPLLGLLSRPEQGQGSSRSRGGDPRAPARHSHPTPPHPTQLHSTPLQCLPCLRRGGASPFCPRRGSPGPAAALAHSLSPGTHSVHLRLG</sequence>
<comment type="caution">
    <text evidence="2">The sequence shown here is derived from an EMBL/GenBank/DDBJ whole genome shotgun (WGS) entry which is preliminary data.</text>
</comment>
<evidence type="ECO:0000256" key="1">
    <source>
        <dbReference type="SAM" id="MobiDB-lite"/>
    </source>
</evidence>
<dbReference type="AlphaFoldDB" id="A0A8T0J2X1"/>
<accession>A0A8T0J2X1</accession>
<gene>
    <name evidence="2" type="ORF">KC19_1G011700</name>
</gene>
<keyword evidence="3" id="KW-1185">Reference proteome</keyword>
<evidence type="ECO:0000313" key="3">
    <source>
        <dbReference type="Proteomes" id="UP000822688"/>
    </source>
</evidence>
<feature type="compositionally biased region" description="Basic and acidic residues" evidence="1">
    <location>
        <begin position="41"/>
        <end position="50"/>
    </location>
</feature>
<protein>
    <submittedName>
        <fullName evidence="2">Uncharacterized protein</fullName>
    </submittedName>
</protein>
<feature type="compositionally biased region" description="Basic and acidic residues" evidence="1">
    <location>
        <begin position="63"/>
        <end position="74"/>
    </location>
</feature>
<name>A0A8T0J2X1_CERPU</name>
<feature type="region of interest" description="Disordered" evidence="1">
    <location>
        <begin position="1"/>
        <end position="177"/>
    </location>
</feature>
<organism evidence="2 3">
    <name type="scientific">Ceratodon purpureus</name>
    <name type="common">Fire moss</name>
    <name type="synonym">Dicranum purpureum</name>
    <dbReference type="NCBI Taxonomy" id="3225"/>
    <lineage>
        <taxon>Eukaryota</taxon>
        <taxon>Viridiplantae</taxon>
        <taxon>Streptophyta</taxon>
        <taxon>Embryophyta</taxon>
        <taxon>Bryophyta</taxon>
        <taxon>Bryophytina</taxon>
        <taxon>Bryopsida</taxon>
        <taxon>Dicranidae</taxon>
        <taxon>Pseudoditrichales</taxon>
        <taxon>Ditrichaceae</taxon>
        <taxon>Ceratodon</taxon>
    </lineage>
</organism>
<evidence type="ECO:0000313" key="2">
    <source>
        <dbReference type="EMBL" id="KAG0589308.1"/>
    </source>
</evidence>
<feature type="compositionally biased region" description="Gly residues" evidence="1">
    <location>
        <begin position="51"/>
        <end position="61"/>
    </location>
</feature>